<dbReference type="EMBL" id="JAEMWU010000001">
    <property type="protein sequence ID" value="MBN8205353.1"/>
    <property type="molecule type" value="Genomic_DNA"/>
</dbReference>
<dbReference type="PANTHER" id="PTHR12526">
    <property type="entry name" value="GLYCOSYLTRANSFERASE"/>
    <property type="match status" value="1"/>
</dbReference>
<proteinExistence type="predicted"/>
<evidence type="ECO:0000313" key="4">
    <source>
        <dbReference type="EMBL" id="MBN8205353.1"/>
    </source>
</evidence>
<dbReference type="RefSeq" id="WP_206822972.1">
    <property type="nucleotide sequence ID" value="NZ_JAEMWU010000001.1"/>
</dbReference>
<name>A0A939DWL0_9MICO</name>
<keyword evidence="1" id="KW-0328">Glycosyltransferase</keyword>
<organism evidence="4 5">
    <name type="scientific">Microbacterium esteraromaticum</name>
    <dbReference type="NCBI Taxonomy" id="57043"/>
    <lineage>
        <taxon>Bacteria</taxon>
        <taxon>Bacillati</taxon>
        <taxon>Actinomycetota</taxon>
        <taxon>Actinomycetes</taxon>
        <taxon>Micrococcales</taxon>
        <taxon>Microbacteriaceae</taxon>
        <taxon>Microbacterium</taxon>
    </lineage>
</organism>
<dbReference type="Pfam" id="PF13579">
    <property type="entry name" value="Glyco_trans_4_4"/>
    <property type="match status" value="1"/>
</dbReference>
<protein>
    <submittedName>
        <fullName evidence="4">Glycosyltransferase family 4 protein</fullName>
    </submittedName>
</protein>
<feature type="domain" description="Glycosyltransferase subfamily 4-like N-terminal" evidence="3">
    <location>
        <begin position="27"/>
        <end position="206"/>
    </location>
</feature>
<dbReference type="AlphaFoldDB" id="A0A939DWL0"/>
<dbReference type="Pfam" id="PF13692">
    <property type="entry name" value="Glyco_trans_1_4"/>
    <property type="match status" value="1"/>
</dbReference>
<evidence type="ECO:0000256" key="2">
    <source>
        <dbReference type="ARBA" id="ARBA00022679"/>
    </source>
</evidence>
<dbReference type="GO" id="GO:0016757">
    <property type="term" value="F:glycosyltransferase activity"/>
    <property type="evidence" value="ECO:0007669"/>
    <property type="project" value="UniProtKB-KW"/>
</dbReference>
<accession>A0A939DWL0</accession>
<evidence type="ECO:0000256" key="1">
    <source>
        <dbReference type="ARBA" id="ARBA00022676"/>
    </source>
</evidence>
<evidence type="ECO:0000259" key="3">
    <source>
        <dbReference type="Pfam" id="PF13579"/>
    </source>
</evidence>
<dbReference type="Gene3D" id="3.40.50.2000">
    <property type="entry name" value="Glycogen Phosphorylase B"/>
    <property type="match status" value="2"/>
</dbReference>
<dbReference type="SUPFAM" id="SSF53756">
    <property type="entry name" value="UDP-Glycosyltransferase/glycogen phosphorylase"/>
    <property type="match status" value="1"/>
</dbReference>
<evidence type="ECO:0000313" key="5">
    <source>
        <dbReference type="Proteomes" id="UP000664385"/>
    </source>
</evidence>
<comment type="caution">
    <text evidence="4">The sequence shown here is derived from an EMBL/GenBank/DDBJ whole genome shotgun (WGS) entry which is preliminary data.</text>
</comment>
<sequence>MSAKQCIWIINHYAALESKDGWAGRHQALASHLARQAWEPILYLASTGHPVGRQHLRGMTMRVSAEEDGVRHLMLRTPGYEGNGLGRMLNMAVFGLQLLLPWNRRGITAPSLVIGSTVHPLAAWSAYRLARTYKVPFVFEIRDVWPDALVHLGQLDEDSLPARAMRRLMSYLIRKADMVLSPLPGVADYVSALGVQGKPFLWVSNGAEAADLPAPRDREDRDEFVFMYLGSFGNAMAVEHLVSAFERVCEARPDLRLTFRLIGDGPKKSEFERQSAASSVADRIHFEPRIARKDVVSRAGEADCLVHSLHDHRVYDFGISPNKLFDYLLASRPIVFATNAQHNPISDSGAGRVVPAENVEAISDAMLAIVSMSQEERVALGRKGRTHLLEHYTYAALADKLSEGLSALTGEAIDNSNKVQQ</sequence>
<dbReference type="Proteomes" id="UP000664385">
    <property type="component" value="Unassembled WGS sequence"/>
</dbReference>
<dbReference type="PANTHER" id="PTHR12526:SF622">
    <property type="entry name" value="GLYCOSYLTRANSFERASE (GROUP I)"/>
    <property type="match status" value="1"/>
</dbReference>
<keyword evidence="2" id="KW-0808">Transferase</keyword>
<gene>
    <name evidence="4" type="ORF">JF543_05210</name>
</gene>
<reference evidence="4" key="1">
    <citation type="submission" date="2020-12" db="EMBL/GenBank/DDBJ databases">
        <title>PHA producing bacteria isolated from mangrove.</title>
        <authorList>
            <person name="Zheng W."/>
            <person name="Yu S."/>
            <person name="Huang Y."/>
        </authorList>
    </citation>
    <scope>NUCLEOTIDE SEQUENCE</scope>
    <source>
        <strain evidence="4">GN8-5</strain>
    </source>
</reference>
<dbReference type="CDD" id="cd03794">
    <property type="entry name" value="GT4_WbuB-like"/>
    <property type="match status" value="1"/>
</dbReference>
<dbReference type="InterPro" id="IPR028098">
    <property type="entry name" value="Glyco_trans_4-like_N"/>
</dbReference>